<name>A0AAX6IKK3_IRIPA</name>
<evidence type="ECO:0000313" key="6">
    <source>
        <dbReference type="Proteomes" id="UP001140949"/>
    </source>
</evidence>
<dbReference type="AlphaFoldDB" id="A0AAX6IKK3"/>
<evidence type="ECO:0000313" key="5">
    <source>
        <dbReference type="EMBL" id="KAJ6852915.1"/>
    </source>
</evidence>
<dbReference type="Pfam" id="PF00232">
    <property type="entry name" value="Glyco_hydro_1"/>
    <property type="match status" value="1"/>
</dbReference>
<dbReference type="Gene3D" id="3.20.20.80">
    <property type="entry name" value="Glycosidases"/>
    <property type="match status" value="1"/>
</dbReference>
<sequence length="484" mass="54484">MSRVGIRGEGKAMGRPRFSWCNATLLFLPTLLIYAESTATFVANAVTRDDFPPGFIFGAGTSAYQVEGAAAEDGRKPSIWDTFAHAGKNLDKSTADIAADQYHKYKEDVKLMHEMGLNAYRFSISWSRLIPDGRGPVNPKGLEYYNNLINELISYNIEAHVTLHHFDLPQALQDEYEGFLSQRIVEDFTAYADTCFREFGNRVTNWITFNEPNVEPISGYSLGVFPPGRCSYPCGNCYMGDSAREPYVVGHNFLLSHASAAALYKEKYQLMQGGKVGITLMGLWFEPLTNLPGDVAAAKRTEEFILGWFLHPLVYGTYPAHMKEVLGSRLPSFGAEESKFLKASFDFIGITHYNGMYQGEYNTSSTDMRNCLADIYAKLSTSKVQFGKNIFEQVQEFPDLSIITPWSLKKLLEYIKEKYGNPPLIIHENGYGEFNVNKASSGNSTDDERRAYFLQEYTGALLQTIRKASTTYIITYVLVLCRLF</sequence>
<dbReference type="InterPro" id="IPR033132">
    <property type="entry name" value="GH_1_N_CS"/>
</dbReference>
<dbReference type="PROSITE" id="PS00653">
    <property type="entry name" value="GLYCOSYL_HYDROL_F1_2"/>
    <property type="match status" value="1"/>
</dbReference>
<reference evidence="5" key="1">
    <citation type="journal article" date="2023" name="GigaByte">
        <title>Genome assembly of the bearded iris, Iris pallida Lam.</title>
        <authorList>
            <person name="Bruccoleri R.E."/>
            <person name="Oakeley E.J."/>
            <person name="Faust A.M.E."/>
            <person name="Altorfer M."/>
            <person name="Dessus-Babus S."/>
            <person name="Burckhardt D."/>
            <person name="Oertli M."/>
            <person name="Naumann U."/>
            <person name="Petersen F."/>
            <person name="Wong J."/>
        </authorList>
    </citation>
    <scope>NUCLEOTIDE SEQUENCE</scope>
    <source>
        <strain evidence="5">GSM-AAB239-AS_SAM_17_03QT</strain>
    </source>
</reference>
<dbReference type="PANTHER" id="PTHR10353">
    <property type="entry name" value="GLYCOSYL HYDROLASE"/>
    <property type="match status" value="1"/>
</dbReference>
<dbReference type="InterPro" id="IPR017853">
    <property type="entry name" value="GH"/>
</dbReference>
<dbReference type="EMBL" id="JANAVB010001399">
    <property type="protein sequence ID" value="KAJ6852915.1"/>
    <property type="molecule type" value="Genomic_DNA"/>
</dbReference>
<dbReference type="GO" id="GO:0008422">
    <property type="term" value="F:beta-glucosidase activity"/>
    <property type="evidence" value="ECO:0007669"/>
    <property type="project" value="UniProtKB-ARBA"/>
</dbReference>
<dbReference type="Proteomes" id="UP001140949">
    <property type="component" value="Unassembled WGS sequence"/>
</dbReference>
<keyword evidence="2" id="KW-0378">Hydrolase</keyword>
<dbReference type="PANTHER" id="PTHR10353:SF29">
    <property type="entry name" value="BETA-GLUCOSIDASE 11"/>
    <property type="match status" value="1"/>
</dbReference>
<evidence type="ECO:0000256" key="4">
    <source>
        <dbReference type="SAM" id="SignalP"/>
    </source>
</evidence>
<feature type="signal peptide" evidence="4">
    <location>
        <begin position="1"/>
        <end position="35"/>
    </location>
</feature>
<organism evidence="5 6">
    <name type="scientific">Iris pallida</name>
    <name type="common">Sweet iris</name>
    <dbReference type="NCBI Taxonomy" id="29817"/>
    <lineage>
        <taxon>Eukaryota</taxon>
        <taxon>Viridiplantae</taxon>
        <taxon>Streptophyta</taxon>
        <taxon>Embryophyta</taxon>
        <taxon>Tracheophyta</taxon>
        <taxon>Spermatophyta</taxon>
        <taxon>Magnoliopsida</taxon>
        <taxon>Liliopsida</taxon>
        <taxon>Asparagales</taxon>
        <taxon>Iridaceae</taxon>
        <taxon>Iridoideae</taxon>
        <taxon>Irideae</taxon>
        <taxon>Iris</taxon>
    </lineage>
</organism>
<evidence type="ECO:0000256" key="2">
    <source>
        <dbReference type="ARBA" id="ARBA00022801"/>
    </source>
</evidence>
<gene>
    <name evidence="5" type="ORF">M6B38_252965</name>
</gene>
<feature type="chain" id="PRO_5043668591" evidence="4">
    <location>
        <begin position="36"/>
        <end position="484"/>
    </location>
</feature>
<accession>A0AAX6IKK3</accession>
<evidence type="ECO:0000256" key="3">
    <source>
        <dbReference type="RuleBase" id="RU003690"/>
    </source>
</evidence>
<keyword evidence="4" id="KW-0732">Signal</keyword>
<dbReference type="FunFam" id="3.20.20.80:FF:000041">
    <property type="entry name" value="Beta-glucosidase 7"/>
    <property type="match status" value="1"/>
</dbReference>
<evidence type="ECO:0000256" key="1">
    <source>
        <dbReference type="ARBA" id="ARBA00010838"/>
    </source>
</evidence>
<dbReference type="InterPro" id="IPR001360">
    <property type="entry name" value="Glyco_hydro_1"/>
</dbReference>
<comment type="similarity">
    <text evidence="1 3">Belongs to the glycosyl hydrolase 1 family.</text>
</comment>
<proteinExistence type="inferred from homology"/>
<keyword evidence="6" id="KW-1185">Reference proteome</keyword>
<dbReference type="GO" id="GO:0005975">
    <property type="term" value="P:carbohydrate metabolic process"/>
    <property type="evidence" value="ECO:0007669"/>
    <property type="project" value="InterPro"/>
</dbReference>
<reference evidence="5" key="2">
    <citation type="submission" date="2023-04" db="EMBL/GenBank/DDBJ databases">
        <authorList>
            <person name="Bruccoleri R.E."/>
            <person name="Oakeley E.J."/>
            <person name="Faust A.-M."/>
            <person name="Dessus-Babus S."/>
            <person name="Altorfer M."/>
            <person name="Burckhardt D."/>
            <person name="Oertli M."/>
            <person name="Naumann U."/>
            <person name="Petersen F."/>
            <person name="Wong J."/>
        </authorList>
    </citation>
    <scope>NUCLEOTIDE SEQUENCE</scope>
    <source>
        <strain evidence="5">GSM-AAB239-AS_SAM_17_03QT</strain>
        <tissue evidence="5">Leaf</tissue>
    </source>
</reference>
<protein>
    <submittedName>
        <fullName evidence="5">Beta-glucosidase 31-like isoform X1</fullName>
    </submittedName>
</protein>
<dbReference type="SUPFAM" id="SSF51445">
    <property type="entry name" value="(Trans)glycosidases"/>
    <property type="match status" value="1"/>
</dbReference>
<comment type="caution">
    <text evidence="5">The sequence shown here is derived from an EMBL/GenBank/DDBJ whole genome shotgun (WGS) entry which is preliminary data.</text>
</comment>